<evidence type="ECO:0000313" key="1">
    <source>
        <dbReference type="EMBL" id="AXF24671.1"/>
    </source>
</evidence>
<dbReference type="Proteomes" id="UP000253104">
    <property type="component" value="Chromosome mHSR5_B"/>
</dbReference>
<gene>
    <name evidence="1" type="ORF">CUJ89_30925</name>
</gene>
<protein>
    <submittedName>
        <fullName evidence="1">Uncharacterized protein</fullName>
    </submittedName>
</protein>
<dbReference type="EMBL" id="CP024903">
    <property type="protein sequence ID" value="AXF24671.1"/>
    <property type="molecule type" value="Genomic_DNA"/>
</dbReference>
<dbReference type="AlphaFoldDB" id="A0A2Z5N534"/>
<organism evidence="1 2">
    <name type="scientific">Burkholderia pyrrocinia</name>
    <name type="common">Pseudomonas pyrrocinia</name>
    <dbReference type="NCBI Taxonomy" id="60550"/>
    <lineage>
        <taxon>Bacteria</taxon>
        <taxon>Pseudomonadati</taxon>
        <taxon>Pseudomonadota</taxon>
        <taxon>Betaproteobacteria</taxon>
        <taxon>Burkholderiales</taxon>
        <taxon>Burkholderiaceae</taxon>
        <taxon>Burkholderia</taxon>
        <taxon>Burkholderia cepacia complex</taxon>
    </lineage>
</organism>
<reference evidence="1 2" key="1">
    <citation type="journal article" date="2018" name="ISME J.">
        <title>Involvement of Burkholderiaceae and sulfurous volatiles in disease-suppressive soils.</title>
        <authorList>
            <person name="Carrion V.J."/>
            <person name="Cordovez V."/>
            <person name="Tyc O."/>
            <person name="Etalo D.W."/>
            <person name="de Bruijn I."/>
            <person name="de Jager V.C."/>
            <person name="Medema M.H."/>
            <person name="Eberl L."/>
            <person name="Raaijmakers J.M."/>
        </authorList>
    </citation>
    <scope>NUCLEOTIDE SEQUENCE [LARGE SCALE GENOMIC DNA]</scope>
    <source>
        <strain evidence="2">mHSR5</strain>
    </source>
</reference>
<evidence type="ECO:0000313" key="2">
    <source>
        <dbReference type="Proteomes" id="UP000253104"/>
    </source>
</evidence>
<name>A0A2Z5N534_BURPY</name>
<accession>A0A2Z5N534</accession>
<sequence length="67" mass="7104">MARGPFTCIVANGAMTFSGYGMRFVLSLAWQSHRMLDATGRRSSAGDRLLAIVAGGEALRTDVVTKG</sequence>
<proteinExistence type="predicted"/>